<dbReference type="Pfam" id="PF20773">
    <property type="entry name" value="InhA-like_MAM"/>
    <property type="match status" value="1"/>
</dbReference>
<name>A0ABW6H9X0_9ACTN</name>
<dbReference type="Pfam" id="PF20774">
    <property type="entry name" value="InhA-like_VEG"/>
    <property type="match status" value="1"/>
</dbReference>
<feature type="compositionally biased region" description="Basic and acidic residues" evidence="1">
    <location>
        <begin position="136"/>
        <end position="149"/>
    </location>
</feature>
<dbReference type="InterPro" id="IPR008757">
    <property type="entry name" value="Peptidase_M6-like_domain"/>
</dbReference>
<feature type="compositionally biased region" description="Low complexity" evidence="1">
    <location>
        <begin position="39"/>
        <end position="50"/>
    </location>
</feature>
<keyword evidence="2" id="KW-0732">Signal</keyword>
<proteinExistence type="predicted"/>
<evidence type="ECO:0000313" key="5">
    <source>
        <dbReference type="EMBL" id="MFE1753415.1"/>
    </source>
</evidence>
<feature type="region of interest" description="Disordered" evidence="1">
    <location>
        <begin position="127"/>
        <end position="149"/>
    </location>
</feature>
<gene>
    <name evidence="5" type="ORF">ACFW88_23215</name>
</gene>
<evidence type="ECO:0000256" key="2">
    <source>
        <dbReference type="SAM" id="SignalP"/>
    </source>
</evidence>
<dbReference type="NCBIfam" id="TIGR03296">
    <property type="entry name" value="M6dom_TIGR03296"/>
    <property type="match status" value="1"/>
</dbReference>
<feature type="region of interest" description="Disordered" evidence="1">
    <location>
        <begin position="28"/>
        <end position="56"/>
    </location>
</feature>
<comment type="caution">
    <text evidence="5">The sequence shown here is derived from an EMBL/GenBank/DDBJ whole genome shotgun (WGS) entry which is preliminary data.</text>
</comment>
<feature type="domain" description="Peptidase M6-like" evidence="3">
    <location>
        <begin position="97"/>
        <end position="407"/>
    </location>
</feature>
<dbReference type="InterPro" id="IPR012300">
    <property type="entry name" value="Pept_M6_InhA"/>
</dbReference>
<dbReference type="RefSeq" id="WP_381842256.1">
    <property type="nucleotide sequence ID" value="NZ_JBHYTS010000039.1"/>
</dbReference>
<sequence>MRRPSATGLLAALTTSAIAAALLGSPAVAQEKPSPPEPAAAAHRAMGAEGPQPPVAAPAHRQQALRAQAMQRLNSGTLARTSDGRAPARAKIGDDYVPLARQRTDKVFVILAQFGDKVDDSTLYNGHVRYGGTPGPRHDQIPRPGRDDTHTYWEPDFSKSYYQKMFFDDTPGANSVRNYYRTQSAGRYDIQGTVSDWVTVPYNEARYGSDKGPEGNGAWTQAQEFIRDAVDAWYKQQRADGRSDADIKAQLAQYDTTDRYDANHDGNFAQPDGYLDNVIVVHAGVDQTWGGGAQGDDALWAHRAWDFPDPTGTTGPAGAKLGGAQVGDTGMYVYDYVQAGENSGVGLFSHEYGHNLGLPDLYPLTGGDNSVNFWSLMSSGSYLGRGRNTTGEYPGDLDPYSKLQLGWLDYDEAQAATRSRHVLGVSAYNTRHAQATLVHLPDGRTETDLADPYQGTAQWWSGTGDNLDSTLDRTVDLAGRTGPAALDTAAWYDTEPGYDFFSVEASTDAGKTWTALGGTVNGAPIGNTTANTPGLSGSSGTWAQLHIPLDAYVGQQVRLRFHVTSDGNTHGKGVLVDAVRVTAGADTILDDGAETGGAGWTSTGFRVIQGRVAVEHHARAYLVENRRYAGYGTFLRTGPYNFGYSGVAGKTNVIDTYPYQQGVLVWLWDTAYSDNNTADHPGHGLILPVDAHPAQIRFADGTAVNARAQSFDAPFSLHRTTPFALHKAGVRTWIRSEPGVPYFDDHTGVYTDPAAPQLGVSVPDTGTRVTVLHESDDDDLTTTVQVSPSS</sequence>
<keyword evidence="6" id="KW-1185">Reference proteome</keyword>
<feature type="signal peptide" evidence="2">
    <location>
        <begin position="1"/>
        <end position="19"/>
    </location>
</feature>
<reference evidence="5 6" key="1">
    <citation type="submission" date="2024-09" db="EMBL/GenBank/DDBJ databases">
        <title>The Natural Products Discovery Center: Release of the First 8490 Sequenced Strains for Exploring Actinobacteria Biosynthetic Diversity.</title>
        <authorList>
            <person name="Kalkreuter E."/>
            <person name="Kautsar S.A."/>
            <person name="Yang D."/>
            <person name="Bader C.D."/>
            <person name="Teijaro C.N."/>
            <person name="Fluegel L."/>
            <person name="Davis C.M."/>
            <person name="Simpson J.R."/>
            <person name="Lauterbach L."/>
            <person name="Steele A.D."/>
            <person name="Gui C."/>
            <person name="Meng S."/>
            <person name="Li G."/>
            <person name="Viehrig K."/>
            <person name="Ye F."/>
            <person name="Su P."/>
            <person name="Kiefer A.F."/>
            <person name="Nichols A."/>
            <person name="Cepeda A.J."/>
            <person name="Yan W."/>
            <person name="Fan B."/>
            <person name="Jiang Y."/>
            <person name="Adhikari A."/>
            <person name="Zheng C.-J."/>
            <person name="Schuster L."/>
            <person name="Cowan T.M."/>
            <person name="Smanski M.J."/>
            <person name="Chevrette M.G."/>
            <person name="De Carvalho L.P.S."/>
            <person name="Shen B."/>
        </authorList>
    </citation>
    <scope>NUCLEOTIDE SEQUENCE [LARGE SCALE GENOMIC DNA]</scope>
    <source>
        <strain evidence="5 6">NPDC059500</strain>
    </source>
</reference>
<dbReference type="Pfam" id="PF05547">
    <property type="entry name" value="Peptidase_M6"/>
    <property type="match status" value="1"/>
</dbReference>
<evidence type="ECO:0000313" key="6">
    <source>
        <dbReference type="Proteomes" id="UP001599756"/>
    </source>
</evidence>
<protein>
    <submittedName>
        <fullName evidence="5">Immune inhibitor A domain-containing protein</fullName>
    </submittedName>
</protein>
<evidence type="ECO:0000259" key="4">
    <source>
        <dbReference type="Pfam" id="PF20774"/>
    </source>
</evidence>
<dbReference type="Proteomes" id="UP001599756">
    <property type="component" value="Unassembled WGS sequence"/>
</dbReference>
<dbReference type="PIRSF" id="PIRSF007519">
    <property type="entry name" value="Protease_InhA"/>
    <property type="match status" value="1"/>
</dbReference>
<dbReference type="InterPro" id="IPR048665">
    <property type="entry name" value="InhA-like_VEG"/>
</dbReference>
<dbReference type="PANTHER" id="PTHR41775">
    <property type="entry name" value="SECRETED PROTEIN-RELATED"/>
    <property type="match status" value="1"/>
</dbReference>
<accession>A0ABW6H9X0</accession>
<organism evidence="5 6">
    <name type="scientific">Streptomyces anandii</name>
    <dbReference type="NCBI Taxonomy" id="285454"/>
    <lineage>
        <taxon>Bacteria</taxon>
        <taxon>Bacillati</taxon>
        <taxon>Actinomycetota</taxon>
        <taxon>Actinomycetes</taxon>
        <taxon>Kitasatosporales</taxon>
        <taxon>Streptomycetaceae</taxon>
        <taxon>Streptomyces</taxon>
    </lineage>
</organism>
<feature type="domain" description="Immune inhibitor A-like metallopeptidase VEG" evidence="4">
    <location>
        <begin position="615"/>
        <end position="779"/>
    </location>
</feature>
<dbReference type="EMBL" id="JBHYTS010000039">
    <property type="protein sequence ID" value="MFE1753415.1"/>
    <property type="molecule type" value="Genomic_DNA"/>
</dbReference>
<dbReference type="Gene3D" id="2.60.120.260">
    <property type="entry name" value="Galactose-binding domain-like"/>
    <property type="match status" value="1"/>
</dbReference>
<evidence type="ECO:0000259" key="3">
    <source>
        <dbReference type="Pfam" id="PF05547"/>
    </source>
</evidence>
<dbReference type="PANTHER" id="PTHR41775:SF1">
    <property type="entry name" value="PEPTIDASE M6-LIKE DOMAIN-CONTAINING PROTEIN"/>
    <property type="match status" value="1"/>
</dbReference>
<feature type="chain" id="PRO_5046323404" evidence="2">
    <location>
        <begin position="20"/>
        <end position="790"/>
    </location>
</feature>
<evidence type="ECO:0000256" key="1">
    <source>
        <dbReference type="SAM" id="MobiDB-lite"/>
    </source>
</evidence>
<dbReference type="SUPFAM" id="SSF55486">
    <property type="entry name" value="Metalloproteases ('zincins'), catalytic domain"/>
    <property type="match status" value="1"/>
</dbReference>